<organism evidence="1 2">
    <name type="scientific">Acinetobacter calcoaceticus</name>
    <dbReference type="NCBI Taxonomy" id="471"/>
    <lineage>
        <taxon>Bacteria</taxon>
        <taxon>Pseudomonadati</taxon>
        <taxon>Pseudomonadota</taxon>
        <taxon>Gammaproteobacteria</taxon>
        <taxon>Moraxellales</taxon>
        <taxon>Moraxellaceae</taxon>
        <taxon>Acinetobacter</taxon>
        <taxon>Acinetobacter calcoaceticus/baumannii complex</taxon>
    </lineage>
</organism>
<sequence length="212" mass="24030">MSTATELKKANEMTNFKKYKAKVYEALAKDTYGLTISQLATVYKLSAKTIKQILAELDVEKNGDVYLLKIKQPIPSTPQFPIYDSWLSKNMATLRQATAHLSKNDVNDLIEVAGRIIWEASKNQTVPEGYVLVTEDQAKDTARLDFMLDDSTKRTVCHQKHWSDDGDLLKEGQCVAEIYYISGWDYLYESIAETKRKAIDKAIFESESGAEQ</sequence>
<dbReference type="RefSeq" id="WP_307010921.1">
    <property type="nucleotide sequence ID" value="NZ_JAUSQP010000001.1"/>
</dbReference>
<dbReference type="Proteomes" id="UP001240164">
    <property type="component" value="Unassembled WGS sequence"/>
</dbReference>
<accession>A0ABD5AL92</accession>
<evidence type="ECO:0000313" key="2">
    <source>
        <dbReference type="Proteomes" id="UP001240164"/>
    </source>
</evidence>
<dbReference type="AlphaFoldDB" id="A0ABD5AL92"/>
<name>A0ABD5AL92_ACICA</name>
<comment type="caution">
    <text evidence="1">The sequence shown here is derived from an EMBL/GenBank/DDBJ whole genome shotgun (WGS) entry which is preliminary data.</text>
</comment>
<reference evidence="1 2" key="1">
    <citation type="submission" date="2023-07" db="EMBL/GenBank/DDBJ databases">
        <title>Sorghum-associated microbial communities from plants grown in Nebraska, USA.</title>
        <authorList>
            <person name="Schachtman D."/>
        </authorList>
    </citation>
    <scope>NUCLEOTIDE SEQUENCE [LARGE SCALE GENOMIC DNA]</scope>
    <source>
        <strain evidence="1 2">CC146</strain>
    </source>
</reference>
<gene>
    <name evidence="1" type="ORF">J2771_001516</name>
</gene>
<proteinExistence type="predicted"/>
<evidence type="ECO:0000313" key="1">
    <source>
        <dbReference type="EMBL" id="MDP9803262.1"/>
    </source>
</evidence>
<protein>
    <submittedName>
        <fullName evidence="1">Uncharacterized protein</fullName>
    </submittedName>
</protein>
<dbReference type="EMBL" id="JAUSQP010000001">
    <property type="protein sequence ID" value="MDP9803262.1"/>
    <property type="molecule type" value="Genomic_DNA"/>
</dbReference>